<dbReference type="PANTHER" id="PTHR33116:SF86">
    <property type="entry name" value="REVERSE TRANSCRIPTASE DOMAIN-CONTAINING PROTEIN"/>
    <property type="match status" value="1"/>
</dbReference>
<protein>
    <recommendedName>
        <fullName evidence="2">Reverse transcriptase</fullName>
    </recommendedName>
</protein>
<dbReference type="AlphaFoldDB" id="A0AAW2PG85"/>
<evidence type="ECO:0008006" key="2">
    <source>
        <dbReference type="Google" id="ProtNLM"/>
    </source>
</evidence>
<organism evidence="1">
    <name type="scientific">Sesamum angustifolium</name>
    <dbReference type="NCBI Taxonomy" id="2727405"/>
    <lineage>
        <taxon>Eukaryota</taxon>
        <taxon>Viridiplantae</taxon>
        <taxon>Streptophyta</taxon>
        <taxon>Embryophyta</taxon>
        <taxon>Tracheophyta</taxon>
        <taxon>Spermatophyta</taxon>
        <taxon>Magnoliopsida</taxon>
        <taxon>eudicotyledons</taxon>
        <taxon>Gunneridae</taxon>
        <taxon>Pentapetalae</taxon>
        <taxon>asterids</taxon>
        <taxon>lamiids</taxon>
        <taxon>Lamiales</taxon>
        <taxon>Pedaliaceae</taxon>
        <taxon>Sesamum</taxon>
    </lineage>
</organism>
<sequence>MQCRTAKKLSQAGHMVMIKLVLQVIHTYVMNCFKFPEALITKMERLLAAFFWHQDVGKKIHWLAWRKVCRGKKEGRLGVQSLKEFNIALLCK</sequence>
<evidence type="ECO:0000313" key="1">
    <source>
        <dbReference type="EMBL" id="KAL0354243.1"/>
    </source>
</evidence>
<dbReference type="PANTHER" id="PTHR33116">
    <property type="entry name" value="REVERSE TRANSCRIPTASE ZINC-BINDING DOMAIN-CONTAINING PROTEIN-RELATED-RELATED"/>
    <property type="match status" value="1"/>
</dbReference>
<reference evidence="1" key="1">
    <citation type="submission" date="2020-06" db="EMBL/GenBank/DDBJ databases">
        <authorList>
            <person name="Li T."/>
            <person name="Hu X."/>
            <person name="Zhang T."/>
            <person name="Song X."/>
            <person name="Zhang H."/>
            <person name="Dai N."/>
            <person name="Sheng W."/>
            <person name="Hou X."/>
            <person name="Wei L."/>
        </authorList>
    </citation>
    <scope>NUCLEOTIDE SEQUENCE</scope>
    <source>
        <strain evidence="1">G01</strain>
        <tissue evidence="1">Leaf</tissue>
    </source>
</reference>
<gene>
    <name evidence="1" type="ORF">Sangu_1005600</name>
</gene>
<proteinExistence type="predicted"/>
<accession>A0AAW2PG85</accession>
<name>A0AAW2PG85_9LAMI</name>
<comment type="caution">
    <text evidence="1">The sequence shown here is derived from an EMBL/GenBank/DDBJ whole genome shotgun (WGS) entry which is preliminary data.</text>
</comment>
<dbReference type="EMBL" id="JACGWK010000005">
    <property type="protein sequence ID" value="KAL0354243.1"/>
    <property type="molecule type" value="Genomic_DNA"/>
</dbReference>
<reference evidence="1" key="2">
    <citation type="journal article" date="2024" name="Plant">
        <title>Genomic evolution and insights into agronomic trait innovations of Sesamum species.</title>
        <authorList>
            <person name="Miao H."/>
            <person name="Wang L."/>
            <person name="Qu L."/>
            <person name="Liu H."/>
            <person name="Sun Y."/>
            <person name="Le M."/>
            <person name="Wang Q."/>
            <person name="Wei S."/>
            <person name="Zheng Y."/>
            <person name="Lin W."/>
            <person name="Duan Y."/>
            <person name="Cao H."/>
            <person name="Xiong S."/>
            <person name="Wang X."/>
            <person name="Wei L."/>
            <person name="Li C."/>
            <person name="Ma Q."/>
            <person name="Ju M."/>
            <person name="Zhao R."/>
            <person name="Li G."/>
            <person name="Mu C."/>
            <person name="Tian Q."/>
            <person name="Mei H."/>
            <person name="Zhang T."/>
            <person name="Gao T."/>
            <person name="Zhang H."/>
        </authorList>
    </citation>
    <scope>NUCLEOTIDE SEQUENCE</scope>
    <source>
        <strain evidence="1">G01</strain>
    </source>
</reference>